<evidence type="ECO:0000256" key="1">
    <source>
        <dbReference type="SAM" id="MobiDB-lite"/>
    </source>
</evidence>
<feature type="compositionally biased region" description="Low complexity" evidence="1">
    <location>
        <begin position="870"/>
        <end position="889"/>
    </location>
</feature>
<keyword evidence="4" id="KW-1185">Reference proteome</keyword>
<protein>
    <submittedName>
        <fullName evidence="3">Uncharacterized protein</fullName>
    </submittedName>
</protein>
<organism evidence="3 4">
    <name type="scientific">Edaphochlamys debaryana</name>
    <dbReference type="NCBI Taxonomy" id="47281"/>
    <lineage>
        <taxon>Eukaryota</taxon>
        <taxon>Viridiplantae</taxon>
        <taxon>Chlorophyta</taxon>
        <taxon>core chlorophytes</taxon>
        <taxon>Chlorophyceae</taxon>
        <taxon>CS clade</taxon>
        <taxon>Chlamydomonadales</taxon>
        <taxon>Chlamydomonadales incertae sedis</taxon>
        <taxon>Edaphochlamys</taxon>
    </lineage>
</organism>
<dbReference type="Proteomes" id="UP000612055">
    <property type="component" value="Unassembled WGS sequence"/>
</dbReference>
<feature type="compositionally biased region" description="Low complexity" evidence="1">
    <location>
        <begin position="899"/>
        <end position="911"/>
    </location>
</feature>
<sequence>MLGSVNVTLLLATPGSPVNASAVAAAISAALMARPLPVRLCTPAAAAARVGATAVELVLRPDAAGACTPLEEGVRAALVRDALSRALGLASSPPPAGDPPPAPPLAPPGLSVSLDTAAPGSGPGPGRDPAAAAPTQPGPGPGVAGVALGLGEATPPPPPDGAQGSASSGLPHWIWIVVAAVGVVFLTGCFVLARTISRKRYDRQQAELVQRVRSAAAAGSAVVALPPMDPSDREAALAAATATAAVTAAAAAAAAAAAEAAAAGDDDDADAEAAVLDARDVSVEVGSGSGSHEDGAGSRADGGGSDEAADAGLDSDAVGPLYSPAALPEGAATEPRCHSPPPAASPFSTATAMLSTPAAPDGADTDAAAAAAAAARRRRPVGKSATFYAAPPQRRAPPARAPSFGPSHRADIPVFLGGDLLHPRPLRGPGGGASGGGADMAAAAAALARAAPSRRRASLLAQAEPSVADRSHSRDSSAGPEASWPSTSSRRSLHALLPSGPSLAGPMAAAAAGGAPQGPLLLSGSRAAFLALGRPPGSAEGPAARRAHSMTAVAYGAHAARALAAPPAAQAGGEDEEPRSGTQLGPAGPGPVAGAKLAWQESTPQTGTAAFTPPMAAAGPSPGMGAAPGARAGSGGHPEVSPSLSAAANRDEAGAGGGEPQRRALGSSPRASLSRLGLSSGQHRALASGERSPLGLAGPPAATVGPTDAEAEAAMGSGGTRSSLLGMLSGAFTRTLGAGSFSGNSGPSGVRRSMTGGRRVSTLTSVAPIHLPSGAGSLASAATSPSASGPSPSITLPTPPLWPPQANARAGSDPAAAAVAATGPPSAARGQGAQHVLSTPPRAGSPRWASLFKRASWHAELPLQPPDPDAVTAPSTAGTAAGSARSGPAHASSEGGVAGSTPSRATAAASSGAGGPAVEGMVLDRGTGSSLDAANPVRMFPHVPAVPRNSSTGRIPQNPSQGIRPGRTAHASDVARWNDGSAAAAATAVRGPPAGWPASPRLRAALVALDSTPGGHGLPYMADNPLAHVPLYEPYNVDLAEALLTTHNNDDAMNANDDGGVNKDGR</sequence>
<feature type="compositionally biased region" description="Low complexity" evidence="1">
    <location>
        <begin position="389"/>
        <end position="402"/>
    </location>
</feature>
<feature type="compositionally biased region" description="Pro residues" evidence="1">
    <location>
        <begin position="92"/>
        <end position="107"/>
    </location>
</feature>
<evidence type="ECO:0000256" key="2">
    <source>
        <dbReference type="SAM" id="Phobius"/>
    </source>
</evidence>
<feature type="region of interest" description="Disordered" evidence="1">
    <location>
        <begin position="565"/>
        <end position="718"/>
    </location>
</feature>
<feature type="compositionally biased region" description="Low complexity" evidence="1">
    <location>
        <begin position="804"/>
        <end position="829"/>
    </location>
</feature>
<reference evidence="3" key="1">
    <citation type="journal article" date="2020" name="bioRxiv">
        <title>Comparative genomics of Chlamydomonas.</title>
        <authorList>
            <person name="Craig R.J."/>
            <person name="Hasan A.R."/>
            <person name="Ness R.W."/>
            <person name="Keightley P.D."/>
        </authorList>
    </citation>
    <scope>NUCLEOTIDE SEQUENCE</scope>
    <source>
        <strain evidence="3">CCAP 11/70</strain>
    </source>
</reference>
<evidence type="ECO:0000313" key="3">
    <source>
        <dbReference type="EMBL" id="KAG2501527.1"/>
    </source>
</evidence>
<feature type="compositionally biased region" description="Low complexity" evidence="1">
    <location>
        <begin position="776"/>
        <end position="796"/>
    </location>
</feature>
<keyword evidence="2" id="KW-1133">Transmembrane helix</keyword>
<name>A0A835YEQ8_9CHLO</name>
<feature type="region of interest" description="Disordered" evidence="1">
    <location>
        <begin position="776"/>
        <end position="847"/>
    </location>
</feature>
<feature type="compositionally biased region" description="Low complexity" evidence="1">
    <location>
        <begin position="613"/>
        <end position="631"/>
    </location>
</feature>
<feature type="compositionally biased region" description="Low complexity" evidence="1">
    <location>
        <begin position="663"/>
        <end position="681"/>
    </location>
</feature>
<feature type="transmembrane region" description="Helical" evidence="2">
    <location>
        <begin position="173"/>
        <end position="193"/>
    </location>
</feature>
<feature type="region of interest" description="Disordered" evidence="1">
    <location>
        <begin position="737"/>
        <end position="757"/>
    </location>
</feature>
<feature type="region of interest" description="Disordered" evidence="1">
    <location>
        <begin position="283"/>
        <end position="409"/>
    </location>
</feature>
<dbReference type="EMBL" id="JAEHOE010000001">
    <property type="protein sequence ID" value="KAG2501527.1"/>
    <property type="molecule type" value="Genomic_DNA"/>
</dbReference>
<keyword evidence="2" id="KW-0812">Transmembrane</keyword>
<feature type="region of interest" description="Disordered" evidence="1">
    <location>
        <begin position="861"/>
        <end position="967"/>
    </location>
</feature>
<feature type="compositionally biased region" description="Low complexity" evidence="1">
    <location>
        <begin position="108"/>
        <end position="120"/>
    </location>
</feature>
<feature type="region of interest" description="Disordered" evidence="1">
    <location>
        <begin position="89"/>
        <end position="166"/>
    </location>
</feature>
<feature type="region of interest" description="Disordered" evidence="1">
    <location>
        <begin position="456"/>
        <end position="499"/>
    </location>
</feature>
<comment type="caution">
    <text evidence="3">The sequence shown here is derived from an EMBL/GenBank/DDBJ whole genome shotgun (WGS) entry which is preliminary data.</text>
</comment>
<dbReference type="AlphaFoldDB" id="A0A835YEQ8"/>
<evidence type="ECO:0000313" key="4">
    <source>
        <dbReference type="Proteomes" id="UP000612055"/>
    </source>
</evidence>
<accession>A0A835YEQ8</accession>
<feature type="compositionally biased region" description="Polar residues" evidence="1">
    <location>
        <begin position="948"/>
        <end position="961"/>
    </location>
</feature>
<feature type="compositionally biased region" description="Low complexity" evidence="1">
    <location>
        <begin position="345"/>
        <end position="374"/>
    </location>
</feature>
<gene>
    <name evidence="3" type="ORF">HYH03_000034</name>
</gene>
<feature type="compositionally biased region" description="Polar residues" evidence="1">
    <location>
        <begin position="600"/>
        <end position="609"/>
    </location>
</feature>
<proteinExistence type="predicted"/>
<keyword evidence="2" id="KW-0472">Membrane</keyword>